<organism evidence="12">
    <name type="scientific">Trypanosoma brucei</name>
    <dbReference type="NCBI Taxonomy" id="5691"/>
    <lineage>
        <taxon>Eukaryota</taxon>
        <taxon>Discoba</taxon>
        <taxon>Euglenozoa</taxon>
        <taxon>Kinetoplastea</taxon>
        <taxon>Metakinetoplastina</taxon>
        <taxon>Trypanosomatida</taxon>
        <taxon>Trypanosomatidae</taxon>
        <taxon>Trypanosoma</taxon>
    </lineage>
</organism>
<feature type="domain" description="Trypanosome variant surface glycoprotein A-type N-terminal" evidence="10">
    <location>
        <begin position="21"/>
        <end position="380"/>
    </location>
</feature>
<dbReference type="Pfam" id="PF00913">
    <property type="entry name" value="Trypan_glycop"/>
    <property type="match status" value="1"/>
</dbReference>
<protein>
    <submittedName>
        <fullName evidence="12">Variant surface glycoprotein</fullName>
    </submittedName>
</protein>
<dbReference type="Gene3D" id="3.90.150.10">
    <property type="entry name" value="Variant Surface Glycoprotein, subunit A domain 1"/>
    <property type="match status" value="1"/>
</dbReference>
<feature type="chain" id="PRO_5012211534" evidence="9">
    <location>
        <begin position="26"/>
        <end position="496"/>
    </location>
</feature>
<evidence type="ECO:0000256" key="1">
    <source>
        <dbReference type="ARBA" id="ARBA00002523"/>
    </source>
</evidence>
<accession>A0A1V0FXV9</accession>
<dbReference type="VEuPathDB" id="TriTrypDB:Tb11.v5.1017"/>
<comment type="subcellular location">
    <subcellularLocation>
        <location evidence="2">Cell membrane</location>
        <topology evidence="2">Lipid-anchor</topology>
        <topology evidence="2">GPI-anchor</topology>
    </subcellularLocation>
</comment>
<evidence type="ECO:0000256" key="2">
    <source>
        <dbReference type="ARBA" id="ARBA00004609"/>
    </source>
</evidence>
<dbReference type="GO" id="GO:0098552">
    <property type="term" value="C:side of membrane"/>
    <property type="evidence" value="ECO:0007669"/>
    <property type="project" value="UniProtKB-KW"/>
</dbReference>
<proteinExistence type="predicted"/>
<dbReference type="InterPro" id="IPR019609">
    <property type="entry name" value="Variant_surf_glycoprt_trypan_C"/>
</dbReference>
<dbReference type="Gene3D" id="3.30.1680.30">
    <property type="match status" value="1"/>
</dbReference>
<dbReference type="Gene3D" id="1.10.470.10">
    <property type="entry name" value="Variant Surface Glycoprotein, subunit A, domain 2"/>
    <property type="match status" value="1"/>
</dbReference>
<dbReference type="Gene3D" id="3.30.1680.40">
    <property type="match status" value="1"/>
</dbReference>
<dbReference type="GO" id="GO:0042783">
    <property type="term" value="P:symbiont-mediated evasion of host immune response"/>
    <property type="evidence" value="ECO:0007669"/>
    <property type="project" value="InterPro"/>
</dbReference>
<sequence>MERMKETKAIVALCVLLMGLSQCVADNNALGQAIWSKQCKLTKELRHVSGVTKAKLHTIVENVGKLTMLQLKLQIYAANKADGDLAIATRGAALSTATKAIAEQRKIKPFFLKSLKATAHANDLAGAIASAMMMLYTAGGSNYCVSNGNKTANGEAEAKAAGCDVLNTNDLTAKTTLDDEVIDAAGFKGMSAITDTNGQGQPNKCGFFKHQSSTNSAAGLDVTTAGKGIHLAYGLITASTSVQPNAPDLQNLKVATEEAANTVFKKVHFHATALTTDDATDLPNDEEQLLKTIISSSDGESALKETLAALHPGKKPSDFDSNITKLKAEYFGDNGRKATAMWNAVKATQVQGHKEDKKEKEQLQSVTSEEQLQQILNYYEVRNAAHLQRPAAEVEKLQANNKGKSKTPEELCNATEDTTTFNNNKQCSYDASKESVKKCTYNTTKETANGVPVTQTETGEQTSTEKCKDKKKDDCKSPDCEWENNACKDSSILINK</sequence>
<evidence type="ECO:0000256" key="8">
    <source>
        <dbReference type="SAM" id="MobiDB-lite"/>
    </source>
</evidence>
<dbReference type="SUPFAM" id="SSF58087">
    <property type="entry name" value="Variant surface glycoprotein (N-terminal domain)"/>
    <property type="match status" value="1"/>
</dbReference>
<evidence type="ECO:0000256" key="6">
    <source>
        <dbReference type="ARBA" id="ARBA00023180"/>
    </source>
</evidence>
<dbReference type="EMBL" id="KY404340">
    <property type="protein sequence ID" value="ARB50591.1"/>
    <property type="molecule type" value="Genomic_DNA"/>
</dbReference>
<dbReference type="Pfam" id="PF10659">
    <property type="entry name" value="Trypan_glycop_C"/>
    <property type="match status" value="1"/>
</dbReference>
<dbReference type="AlphaFoldDB" id="A0A1V0FXV9"/>
<keyword evidence="3" id="KW-1003">Cell membrane</keyword>
<dbReference type="InterPro" id="IPR001812">
    <property type="entry name" value="Trypano_VSG_A_N_dom"/>
</dbReference>
<keyword evidence="4" id="KW-0336">GPI-anchor</keyword>
<reference evidence="12" key="1">
    <citation type="submission" date="2016-12" db="EMBL/GenBank/DDBJ databases">
        <title>Extending the VSGnome of Trypanosoma brucei strain TREU927.</title>
        <authorList>
            <person name="Cross G.A."/>
        </authorList>
    </citation>
    <scope>NUCLEOTIDE SEQUENCE</scope>
    <source>
        <strain evidence="12">Tb927.99.228</strain>
    </source>
</reference>
<evidence type="ECO:0000256" key="4">
    <source>
        <dbReference type="ARBA" id="ARBA00022622"/>
    </source>
</evidence>
<evidence type="ECO:0000259" key="10">
    <source>
        <dbReference type="Pfam" id="PF00913"/>
    </source>
</evidence>
<evidence type="ECO:0000256" key="3">
    <source>
        <dbReference type="ARBA" id="ARBA00022475"/>
    </source>
</evidence>
<feature type="region of interest" description="Disordered" evidence="8">
    <location>
        <begin position="450"/>
        <end position="478"/>
    </location>
</feature>
<keyword evidence="6" id="KW-0325">Glycoprotein</keyword>
<feature type="compositionally biased region" description="Basic and acidic residues" evidence="8">
    <location>
        <begin position="463"/>
        <end position="478"/>
    </location>
</feature>
<feature type="signal peptide" evidence="9">
    <location>
        <begin position="1"/>
        <end position="25"/>
    </location>
</feature>
<dbReference type="VEuPathDB" id="TriTrypDB:Tb1125.Tb11.v5.1017"/>
<keyword evidence="9" id="KW-0732">Signal</keyword>
<evidence type="ECO:0000313" key="12">
    <source>
        <dbReference type="EMBL" id="ARB50591.1"/>
    </source>
</evidence>
<name>A0A1V0FXV9_9TRYP</name>
<evidence type="ECO:0000259" key="11">
    <source>
        <dbReference type="Pfam" id="PF10659"/>
    </source>
</evidence>
<dbReference type="VEuPathDB" id="TriTrypDB:Tb427_000631500"/>
<comment type="function">
    <text evidence="1">VSG forms a coat on the surface of the parasite. The trypanosome evades the immune response of the host by expressing a series of antigenically distinct VSGs from an estimated 1000 VSG genes.</text>
</comment>
<evidence type="ECO:0000256" key="7">
    <source>
        <dbReference type="ARBA" id="ARBA00023288"/>
    </source>
</evidence>
<evidence type="ECO:0000256" key="9">
    <source>
        <dbReference type="SAM" id="SignalP"/>
    </source>
</evidence>
<keyword evidence="5" id="KW-0472">Membrane</keyword>
<evidence type="ECO:0000256" key="5">
    <source>
        <dbReference type="ARBA" id="ARBA00023136"/>
    </source>
</evidence>
<keyword evidence="7" id="KW-0449">Lipoprotein</keyword>
<feature type="domain" description="Trypanosome variant surface glycoprotein C-terminal" evidence="11">
    <location>
        <begin position="412"/>
        <end position="496"/>
    </location>
</feature>
<dbReference type="GO" id="GO:0005886">
    <property type="term" value="C:plasma membrane"/>
    <property type="evidence" value="ECO:0007669"/>
    <property type="project" value="UniProtKB-SubCell"/>
</dbReference>